<evidence type="ECO:0000313" key="2">
    <source>
        <dbReference type="Proteomes" id="UP001495147"/>
    </source>
</evidence>
<keyword evidence="2" id="KW-1185">Reference proteome</keyword>
<dbReference type="PANTHER" id="PTHR43747">
    <property type="entry name" value="FAD-BINDING PROTEIN"/>
    <property type="match status" value="1"/>
</dbReference>
<comment type="caution">
    <text evidence="1">The sequence shown here is derived from an EMBL/GenBank/DDBJ whole genome shotgun (WGS) entry which is preliminary data.</text>
</comment>
<organism evidence="1 2">
    <name type="scientific">Roseateles paludis</name>
    <dbReference type="NCBI Taxonomy" id="3145238"/>
    <lineage>
        <taxon>Bacteria</taxon>
        <taxon>Pseudomonadati</taxon>
        <taxon>Pseudomonadota</taxon>
        <taxon>Betaproteobacteria</taxon>
        <taxon>Burkholderiales</taxon>
        <taxon>Sphaerotilaceae</taxon>
        <taxon>Roseateles</taxon>
    </lineage>
</organism>
<dbReference type="SUPFAM" id="SSF51905">
    <property type="entry name" value="FAD/NAD(P)-binding domain"/>
    <property type="match status" value="1"/>
</dbReference>
<dbReference type="EMBL" id="JBDPZD010000003">
    <property type="protein sequence ID" value="MEO3692245.1"/>
    <property type="molecule type" value="Genomic_DNA"/>
</dbReference>
<dbReference type="Pfam" id="PF04820">
    <property type="entry name" value="Trp_halogenase"/>
    <property type="match status" value="1"/>
</dbReference>
<dbReference type="RefSeq" id="WP_347705067.1">
    <property type="nucleotide sequence ID" value="NZ_JBDPZD010000003.1"/>
</dbReference>
<protein>
    <submittedName>
        <fullName evidence="1">DUF6445 family protein</fullName>
    </submittedName>
</protein>
<dbReference type="InterPro" id="IPR006905">
    <property type="entry name" value="Flavin_halogenase"/>
</dbReference>
<dbReference type="Pfam" id="PF20043">
    <property type="entry name" value="DUF6445"/>
    <property type="match status" value="1"/>
</dbReference>
<reference evidence="1 2" key="1">
    <citation type="submission" date="2024-05" db="EMBL/GenBank/DDBJ databases">
        <title>Roseateles sp. DJS-2-20 16S ribosomal RNA gene Genome sequencing and assembly.</title>
        <authorList>
            <person name="Woo H."/>
        </authorList>
    </citation>
    <scope>NUCLEOTIDE SEQUENCE [LARGE SCALE GENOMIC DNA]</scope>
    <source>
        <strain evidence="1 2">DJS-2-20</strain>
    </source>
</reference>
<dbReference type="InterPro" id="IPR050816">
    <property type="entry name" value="Flavin-dep_Halogenase_NPB"/>
</dbReference>
<dbReference type="Gene3D" id="3.50.50.60">
    <property type="entry name" value="FAD/NAD(P)-binding domain"/>
    <property type="match status" value="1"/>
</dbReference>
<name>A0ABV0G3E8_9BURK</name>
<gene>
    <name evidence="1" type="ORF">ABDJ85_12250</name>
</gene>
<dbReference type="InterPro" id="IPR036188">
    <property type="entry name" value="FAD/NAD-bd_sf"/>
</dbReference>
<dbReference type="PANTHER" id="PTHR43747:SF4">
    <property type="entry name" value="FLAVIN-DEPENDENT TRYPTOPHAN HALOGENASE"/>
    <property type="match status" value="1"/>
</dbReference>
<accession>A0ABV0G3E8</accession>
<proteinExistence type="predicted"/>
<dbReference type="InterPro" id="IPR045617">
    <property type="entry name" value="DUF6445"/>
</dbReference>
<evidence type="ECO:0000313" key="1">
    <source>
        <dbReference type="EMBL" id="MEO3692245.1"/>
    </source>
</evidence>
<sequence length="760" mass="85554">MHPVQPSKLPGTPVKRVVIAGGGTAGWITAAVLSKCLGQHLDIQLIESEEIGTVGVGEATIPLLMTLHDVLEIEEPEFVRATQATFKLGISFENWRDVKENYFHSFGKTGTSHWSAGFQHFWLEAKERGLGHDYGDYCLELRAGLDNRFATNEERSVCNYAYHFDATLYARYLRKYSEALGVQRIEGKIAKVHTDPTTGFITGLAMEKGQLIEGDLFVDCTGIRSLLLSDTLGVEYEDWSHWLPCDTAVAVQTASVGEPVPYTRSIAHPWGWQWRIPLQHRVGNGIVFSSKHISPEEAKAALLANVQGEVLREPRFIKFTPGQRKEVWRANCVAIGLSSGFLEPLESTSIHLIQKGALRLVELFPANGICQSDIDEYNLQARNIIEDIRDFIILHYKVTNRTDSPFWDYCREMEIPKSLQHRIEQFRQTGRLVNRPGELFGENSWVQVMMGQGITPKAHHPITRNMSNEALADFLSEVRKDVARKMVKMPKHQAFINTYCKAEPPMEVSMPKPNVAAAANVTGMSLRFNAKAKIKTMTLDGGAKVFVIDNFLENPEELVALAEAVSPQFHFQAGHPYPGPQLLLPEDLTAQIDGFFQEHCRERLGVKHPVGMYARFSRVVTDPSQLEPRQRVCHRDDTGIEHGHSMAALVHYLFQDEALGGTVFFKSLMSPTQLHQFRLDTSALDGATFAAKYGIEAGYMTDTNRYFERIGYVPAKWNRAVFYDGGILHSGNIQWDPERYYSGNGRLTVNAFFKHRNVMA</sequence>
<dbReference type="Proteomes" id="UP001495147">
    <property type="component" value="Unassembled WGS sequence"/>
</dbReference>